<dbReference type="HOGENOM" id="CLU_343578_0_0_1"/>
<organism evidence="3 4">
    <name type="scientific">Galerina marginata (strain CBS 339.88)</name>
    <dbReference type="NCBI Taxonomy" id="685588"/>
    <lineage>
        <taxon>Eukaryota</taxon>
        <taxon>Fungi</taxon>
        <taxon>Dikarya</taxon>
        <taxon>Basidiomycota</taxon>
        <taxon>Agaricomycotina</taxon>
        <taxon>Agaricomycetes</taxon>
        <taxon>Agaricomycetidae</taxon>
        <taxon>Agaricales</taxon>
        <taxon>Agaricineae</taxon>
        <taxon>Strophariaceae</taxon>
        <taxon>Galerina</taxon>
    </lineage>
</organism>
<accession>A0A067TP29</accession>
<feature type="compositionally biased region" description="Polar residues" evidence="1">
    <location>
        <begin position="684"/>
        <end position="702"/>
    </location>
</feature>
<feature type="region of interest" description="Disordered" evidence="1">
    <location>
        <begin position="684"/>
        <end position="707"/>
    </location>
</feature>
<feature type="compositionally biased region" description="Low complexity" evidence="1">
    <location>
        <begin position="7"/>
        <end position="21"/>
    </location>
</feature>
<reference evidence="4" key="1">
    <citation type="journal article" date="2014" name="Proc. Natl. Acad. Sci. U.S.A.">
        <title>Extensive sampling of basidiomycete genomes demonstrates inadequacy of the white-rot/brown-rot paradigm for wood decay fungi.</title>
        <authorList>
            <person name="Riley R."/>
            <person name="Salamov A.A."/>
            <person name="Brown D.W."/>
            <person name="Nagy L.G."/>
            <person name="Floudas D."/>
            <person name="Held B.W."/>
            <person name="Levasseur A."/>
            <person name="Lombard V."/>
            <person name="Morin E."/>
            <person name="Otillar R."/>
            <person name="Lindquist E.A."/>
            <person name="Sun H."/>
            <person name="LaButti K.M."/>
            <person name="Schmutz J."/>
            <person name="Jabbour D."/>
            <person name="Luo H."/>
            <person name="Baker S.E."/>
            <person name="Pisabarro A.G."/>
            <person name="Walton J.D."/>
            <person name="Blanchette R.A."/>
            <person name="Henrissat B."/>
            <person name="Martin F."/>
            <person name="Cullen D."/>
            <person name="Hibbett D.S."/>
            <person name="Grigoriev I.V."/>
        </authorList>
    </citation>
    <scope>NUCLEOTIDE SEQUENCE [LARGE SCALE GENOMIC DNA]</scope>
    <source>
        <strain evidence="4">CBS 339.88</strain>
    </source>
</reference>
<dbReference type="EMBL" id="KL142367">
    <property type="protein sequence ID" value="KDR84926.1"/>
    <property type="molecule type" value="Genomic_DNA"/>
</dbReference>
<dbReference type="PROSITE" id="PS50172">
    <property type="entry name" value="BRCT"/>
    <property type="match status" value="1"/>
</dbReference>
<evidence type="ECO:0000259" key="2">
    <source>
        <dbReference type="PROSITE" id="PS50172"/>
    </source>
</evidence>
<feature type="compositionally biased region" description="Basic and acidic residues" evidence="1">
    <location>
        <begin position="489"/>
        <end position="517"/>
    </location>
</feature>
<feature type="compositionally biased region" description="Polar residues" evidence="1">
    <location>
        <begin position="355"/>
        <end position="371"/>
    </location>
</feature>
<feature type="region of interest" description="Disordered" evidence="1">
    <location>
        <begin position="1"/>
        <end position="23"/>
    </location>
</feature>
<name>A0A067TP29_GALM3</name>
<dbReference type="AlphaFoldDB" id="A0A067TP29"/>
<gene>
    <name evidence="3" type="ORF">GALMADRAFT_233396</name>
</gene>
<dbReference type="InterPro" id="IPR001357">
    <property type="entry name" value="BRCT_dom"/>
</dbReference>
<dbReference type="InterPro" id="IPR036420">
    <property type="entry name" value="BRCT_dom_sf"/>
</dbReference>
<feature type="region of interest" description="Disordered" evidence="1">
    <location>
        <begin position="269"/>
        <end position="371"/>
    </location>
</feature>
<keyword evidence="4" id="KW-1185">Reference proteome</keyword>
<protein>
    <recommendedName>
        <fullName evidence="2">BRCT domain-containing protein</fullName>
    </recommendedName>
</protein>
<evidence type="ECO:0000313" key="3">
    <source>
        <dbReference type="EMBL" id="KDR84926.1"/>
    </source>
</evidence>
<evidence type="ECO:0000313" key="4">
    <source>
        <dbReference type="Proteomes" id="UP000027222"/>
    </source>
</evidence>
<proteinExistence type="predicted"/>
<dbReference type="Gene3D" id="3.40.50.10190">
    <property type="entry name" value="BRCT domain"/>
    <property type="match status" value="1"/>
</dbReference>
<dbReference type="OrthoDB" id="426865at2759"/>
<sequence>MDDPLAPSSSSQTPSQTSQTSIFLGKDGSPLIVFIEASSVEHRPKIVRRLKDYGAKLTSDPLDAQIILVMPATDAGMSFVRDWGSVEGKVILDCSWPKICVDAGRALLEDDHWAACRLQHEGDAGPNPLPTPRNTPVEFHRSRSLLPDSGIYASSSSQSQTPKEKALPPPPPSTSSTDTMPITPTDAIPQSTQPYPAPSSLMQPFASQYTMQMPAMYNPMMTPQMMMMDPGQMQMMAMAHFMAQSNNEAFKTAFQDALNSKIGSHMPSALYNPLDQPSPVQEQALPFPRIPSTSSEGNSKKKRSRSTSPSNRGRSLSILSDSLPPRSSKDKKGKRRAISSSKRRKISPSPFRGTVGSSQKTEPIGNSSQKKVFTTKSGREFSFFVQIDLKNRFNVVDAIKKNGGRIEKDAVNADYMVLYSANKNQKPFKALLESARSAGKPAVPTRFIFDCVNERCLLDEADYEFGSLIKPNSKHSPTKVEQLSSDDDAERKRVARNAREADRRRQSKLDKEAETKAARKIISKTKTEGSPTLKKNHSLDETSLVGRRTPTPPGEHTRQPWGNNYRFSSAEDKFALDYAEILLDRDHTISHSALGSKIHKHLPHHSVASWRSHLTTISEGKIDQWRKRSSIAYRKALRQPGPSSQSAMPKVDVEDSIVIELSSSPVPSAAPHLDVEEQSIMEFNSSPPSAEVLNRSTVSNTTEPDEEDPLAKDIETMAQFYAGALGNNASEEEHWASLVAQHTCRTAPSWDDFYDAHHPEVVARYTELTTNP</sequence>
<feature type="region of interest" description="Disordered" evidence="1">
    <location>
        <begin position="148"/>
        <end position="201"/>
    </location>
</feature>
<feature type="region of interest" description="Disordered" evidence="1">
    <location>
        <begin position="468"/>
        <end position="564"/>
    </location>
</feature>
<dbReference type="Pfam" id="PF16589">
    <property type="entry name" value="BRCT_2"/>
    <property type="match status" value="1"/>
</dbReference>
<feature type="compositionally biased region" description="Low complexity" evidence="1">
    <location>
        <begin position="174"/>
        <end position="185"/>
    </location>
</feature>
<evidence type="ECO:0000256" key="1">
    <source>
        <dbReference type="SAM" id="MobiDB-lite"/>
    </source>
</evidence>
<feature type="compositionally biased region" description="Basic residues" evidence="1">
    <location>
        <begin position="329"/>
        <end position="346"/>
    </location>
</feature>
<feature type="domain" description="BRCT" evidence="2">
    <location>
        <begin position="391"/>
        <end position="465"/>
    </location>
</feature>
<feature type="compositionally biased region" description="Polar residues" evidence="1">
    <location>
        <begin position="188"/>
        <end position="201"/>
    </location>
</feature>
<dbReference type="Proteomes" id="UP000027222">
    <property type="component" value="Unassembled WGS sequence"/>
</dbReference>
<dbReference type="SUPFAM" id="SSF52113">
    <property type="entry name" value="BRCT domain"/>
    <property type="match status" value="1"/>
</dbReference>
<dbReference type="STRING" id="685588.A0A067TP29"/>